<accession>A0A164NGQ9</accession>
<sequence length="300" mass="32994">MSNIKGTGLAAIQWENNGLHLRVYHQHTDGFVYESALDDNVGGGWHSTQKLFQARLRSPLSAIVWNTSAGSPQIRVYYLDDQGAVQEYVYSGGWSKGASLPASNVSPITGLAAVRWSDEPQIRVYYQQKDNVIHEVVWSHGWSAGATLSAAFSGTAIAATTYSDSSTIRVYYQQADYKLHEAAWISGWKFRTLDDVTPPAGGIAAVGWLEGGHAPTLRVYSQSQRDTIQELSYDDPSGWVYPTRVLDPNVAPSDGSIAAVHWLNGPNQIRVYVQASGRNITELVWDGPSGRGWYSQVLNF</sequence>
<dbReference type="EMBL" id="KV419445">
    <property type="protein sequence ID" value="KZS87689.1"/>
    <property type="molecule type" value="Genomic_DNA"/>
</dbReference>
<evidence type="ECO:0000313" key="3">
    <source>
        <dbReference type="Proteomes" id="UP000076722"/>
    </source>
</evidence>
<name>A0A164NGQ9_9AGAM</name>
<proteinExistence type="inferred from homology"/>
<dbReference type="Pfam" id="PF07938">
    <property type="entry name" value="Fungal_lectin"/>
    <property type="match status" value="1"/>
</dbReference>
<protein>
    <submittedName>
        <fullName evidence="2">Fucose-specific lectin</fullName>
    </submittedName>
</protein>
<organism evidence="2 3">
    <name type="scientific">Sistotremastrum niveocremeum HHB9708</name>
    <dbReference type="NCBI Taxonomy" id="1314777"/>
    <lineage>
        <taxon>Eukaryota</taxon>
        <taxon>Fungi</taxon>
        <taxon>Dikarya</taxon>
        <taxon>Basidiomycota</taxon>
        <taxon>Agaricomycotina</taxon>
        <taxon>Agaricomycetes</taxon>
        <taxon>Sistotremastrales</taxon>
        <taxon>Sistotremastraceae</taxon>
        <taxon>Sertulicium</taxon>
        <taxon>Sertulicium niveocremeum</taxon>
    </lineage>
</organism>
<gene>
    <name evidence="2" type="ORF">SISNIDRAFT_470722</name>
</gene>
<dbReference type="AlphaFoldDB" id="A0A164NGQ9"/>
<dbReference type="SUPFAM" id="SSF89372">
    <property type="entry name" value="Fucose-specific lectin"/>
    <property type="match status" value="1"/>
</dbReference>
<dbReference type="Proteomes" id="UP000076722">
    <property type="component" value="Unassembled WGS sequence"/>
</dbReference>
<keyword evidence="3" id="KW-1185">Reference proteome</keyword>
<dbReference type="Gene3D" id="2.120.10.70">
    <property type="entry name" value="Fucose-specific lectin"/>
    <property type="match status" value="1"/>
</dbReference>
<dbReference type="STRING" id="1314777.A0A164NGQ9"/>
<reference evidence="2 3" key="1">
    <citation type="journal article" date="2016" name="Mol. Biol. Evol.">
        <title>Comparative Genomics of Early-Diverging Mushroom-Forming Fungi Provides Insights into the Origins of Lignocellulose Decay Capabilities.</title>
        <authorList>
            <person name="Nagy L.G."/>
            <person name="Riley R."/>
            <person name="Tritt A."/>
            <person name="Adam C."/>
            <person name="Daum C."/>
            <person name="Floudas D."/>
            <person name="Sun H."/>
            <person name="Yadav J.S."/>
            <person name="Pangilinan J."/>
            <person name="Larsson K.H."/>
            <person name="Matsuura K."/>
            <person name="Barry K."/>
            <person name="Labutti K."/>
            <person name="Kuo R."/>
            <person name="Ohm R.A."/>
            <person name="Bhattacharya S.S."/>
            <person name="Shirouzu T."/>
            <person name="Yoshinaga Y."/>
            <person name="Martin F.M."/>
            <person name="Grigoriev I.V."/>
            <person name="Hibbett D.S."/>
        </authorList>
    </citation>
    <scope>NUCLEOTIDE SEQUENCE [LARGE SCALE GENOMIC DNA]</scope>
    <source>
        <strain evidence="2 3">HHB9708</strain>
    </source>
</reference>
<evidence type="ECO:0000313" key="2">
    <source>
        <dbReference type="EMBL" id="KZS87689.1"/>
    </source>
</evidence>
<keyword evidence="2" id="KW-0430">Lectin</keyword>
<dbReference type="OrthoDB" id="407298at2759"/>
<comment type="similarity">
    <text evidence="1">Belongs to the fungal fucose-specific lectin family.</text>
</comment>
<dbReference type="GO" id="GO:0030246">
    <property type="term" value="F:carbohydrate binding"/>
    <property type="evidence" value="ECO:0007669"/>
    <property type="project" value="UniProtKB-KW"/>
</dbReference>
<dbReference type="Gene3D" id="2.40.128.190">
    <property type="match status" value="1"/>
</dbReference>
<dbReference type="InterPro" id="IPR012475">
    <property type="entry name" value="Fungal_lectin"/>
</dbReference>
<evidence type="ECO:0000256" key="1">
    <source>
        <dbReference type="ARBA" id="ARBA00009042"/>
    </source>
</evidence>